<evidence type="ECO:0000313" key="1">
    <source>
        <dbReference type="EMBL" id="CAB4130471.1"/>
    </source>
</evidence>
<protein>
    <submittedName>
        <fullName evidence="1">Uncharacterized protein</fullName>
    </submittedName>
</protein>
<proteinExistence type="predicted"/>
<gene>
    <name evidence="1" type="ORF">UFOVP119_95</name>
</gene>
<name>A0A6J5L7U5_9CAUD</name>
<sequence length="79" mass="8796">MSKGKVITLDVDTTVEVEVNLGDIDTEDLLDELRRRGGDAADPQECAGLLDTIYHEYRNSGQATPALREYLYRAIGRVL</sequence>
<organism evidence="1">
    <name type="scientific">uncultured Caudovirales phage</name>
    <dbReference type="NCBI Taxonomy" id="2100421"/>
    <lineage>
        <taxon>Viruses</taxon>
        <taxon>Duplodnaviria</taxon>
        <taxon>Heunggongvirae</taxon>
        <taxon>Uroviricota</taxon>
        <taxon>Caudoviricetes</taxon>
        <taxon>Peduoviridae</taxon>
        <taxon>Maltschvirus</taxon>
        <taxon>Maltschvirus maltsch</taxon>
    </lineage>
</organism>
<reference evidence="1" key="1">
    <citation type="submission" date="2020-04" db="EMBL/GenBank/DDBJ databases">
        <authorList>
            <person name="Chiriac C."/>
            <person name="Salcher M."/>
            <person name="Ghai R."/>
            <person name="Kavagutti S V."/>
        </authorList>
    </citation>
    <scope>NUCLEOTIDE SEQUENCE</scope>
</reference>
<dbReference type="EMBL" id="LR796238">
    <property type="protein sequence ID" value="CAB4130471.1"/>
    <property type="molecule type" value="Genomic_DNA"/>
</dbReference>
<accession>A0A6J5L7U5</accession>